<dbReference type="EMBL" id="EU662153">
    <property type="protein sequence ID" value="ACD75429.1"/>
    <property type="molecule type" value="Genomic_DNA"/>
</dbReference>
<dbReference type="PANTHER" id="PTHR42998:SF1">
    <property type="entry name" value="TYPE I RESTRICTION ENZYME HINDI METHYLASE SUBUNIT"/>
    <property type="match status" value="1"/>
</dbReference>
<dbReference type="PROSITE" id="PS00092">
    <property type="entry name" value="N6_MTASE"/>
    <property type="match status" value="1"/>
</dbReference>
<feature type="domain" description="DNA methylase adenine-specific" evidence="3">
    <location>
        <begin position="1"/>
        <end position="190"/>
    </location>
</feature>
<dbReference type="Gene3D" id="3.90.220.20">
    <property type="entry name" value="DNA methylase specificity domains"/>
    <property type="match status" value="1"/>
</dbReference>
<dbReference type="Pfam" id="PF02384">
    <property type="entry name" value="N6_Mtase"/>
    <property type="match status" value="1"/>
</dbReference>
<organism evidence="4">
    <name type="scientific">uncultured virus</name>
    <dbReference type="NCBI Taxonomy" id="340016"/>
    <lineage>
        <taxon>Viruses</taxon>
        <taxon>environmental samples</taxon>
    </lineage>
</organism>
<accession>B3GAM1</accession>
<keyword evidence="2" id="KW-0238">DNA-binding</keyword>
<dbReference type="PRINTS" id="PR00507">
    <property type="entry name" value="N12N6MTFRASE"/>
</dbReference>
<dbReference type="GO" id="GO:0009307">
    <property type="term" value="P:DNA restriction-modification system"/>
    <property type="evidence" value="ECO:0007669"/>
    <property type="project" value="UniProtKB-KW"/>
</dbReference>
<dbReference type="Gene3D" id="3.40.50.150">
    <property type="entry name" value="Vaccinia Virus protein VP39"/>
    <property type="match status" value="1"/>
</dbReference>
<dbReference type="REBASE" id="34823">
    <property type="entry name" value="M.UviRMORFBP"/>
</dbReference>
<keyword evidence="1" id="KW-0680">Restriction system</keyword>
<sequence length="416" mass="46864">MNMVLHGDGHGKIHQANGIDKTSGIEEGKFDLVLTNPPFGNKDSGKILEQFDLGAPQGKPIKEQLREILFIEKCLKFLKPGGELAILLPDGILNNEHLTYVRDYIRKEAVIKAVISLPDRAFKASGANSKTSLLFLKKRLKKDEEQLPIFMAIAEFVGYETKTKEAKPIEHNDLPRILKTYREYKSSKLFENLNGKGDALEILSIEPASFLIGVDYVTDRIDATYYYAKHIFELKGESCMVQDIAFQSKRTVNPQKEPNKVIRYIQYSNVDKALGDVTSHLEMTGDDAPSRAKLLVSKGEIIAAKVKDSEENVTMIPDEYDGAVVSSGFIVLRPKPPMTSEALFVLLRLQSTYNQVRWKSSGTILPAISDDEYMTIKLPKLSSREIEIFTTEVKKINEQRALIKNKLKQLSIEIKE</sequence>
<dbReference type="InterPro" id="IPR044946">
    <property type="entry name" value="Restrct_endonuc_typeI_TRD_sf"/>
</dbReference>
<dbReference type="GO" id="GO:0003677">
    <property type="term" value="F:DNA binding"/>
    <property type="evidence" value="ECO:0007669"/>
    <property type="project" value="UniProtKB-KW"/>
</dbReference>
<evidence type="ECO:0000256" key="1">
    <source>
        <dbReference type="ARBA" id="ARBA00022747"/>
    </source>
</evidence>
<proteinExistence type="predicted"/>
<evidence type="ECO:0000256" key="2">
    <source>
        <dbReference type="ARBA" id="ARBA00023125"/>
    </source>
</evidence>
<dbReference type="InterPro" id="IPR002052">
    <property type="entry name" value="DNA_methylase_N6_adenine_CS"/>
</dbReference>
<dbReference type="InterPro" id="IPR029063">
    <property type="entry name" value="SAM-dependent_MTases_sf"/>
</dbReference>
<dbReference type="GO" id="GO:0008170">
    <property type="term" value="F:N-methyltransferase activity"/>
    <property type="evidence" value="ECO:0007669"/>
    <property type="project" value="InterPro"/>
</dbReference>
<evidence type="ECO:0000259" key="3">
    <source>
        <dbReference type="Pfam" id="PF02384"/>
    </source>
</evidence>
<name>B3GAM1_9VIRU</name>
<dbReference type="GO" id="GO:0032259">
    <property type="term" value="P:methylation"/>
    <property type="evidence" value="ECO:0007669"/>
    <property type="project" value="InterPro"/>
</dbReference>
<dbReference type="InterPro" id="IPR003356">
    <property type="entry name" value="DNA_methylase_A-5"/>
</dbReference>
<evidence type="ECO:0000313" key="4">
    <source>
        <dbReference type="EMBL" id="ACD75429.1"/>
    </source>
</evidence>
<protein>
    <submittedName>
        <fullName evidence="4">AMDV3_7</fullName>
    </submittedName>
</protein>
<dbReference type="PANTHER" id="PTHR42998">
    <property type="entry name" value="TYPE I RESTRICTION ENZYME HINDVIIP M PROTEIN-RELATED"/>
    <property type="match status" value="1"/>
</dbReference>
<reference evidence="4" key="1">
    <citation type="submission" date="2008-04" db="EMBL/GenBank/DDBJ databases">
        <title>Virus population dynamics and acquired virus resistance in natural microbial communities.</title>
        <authorList>
            <person name="Andersson A.A."/>
            <person name="Banfield J.F."/>
        </authorList>
    </citation>
    <scope>NUCLEOTIDE SEQUENCE</scope>
</reference>
<dbReference type="InterPro" id="IPR052916">
    <property type="entry name" value="Type-I_RE_MTase_Subunit"/>
</dbReference>
<dbReference type="SUPFAM" id="SSF116734">
    <property type="entry name" value="DNA methylase specificity domain"/>
    <property type="match status" value="1"/>
</dbReference>
<dbReference type="SUPFAM" id="SSF53335">
    <property type="entry name" value="S-adenosyl-L-methionine-dependent methyltransferases"/>
    <property type="match status" value="1"/>
</dbReference>